<sequence length="118" mass="13811">MNWFKIVILAELLVIVTLSAWLCRPKETTDFENLENYHQVLQHEIDSLIQINQNLDKEVTRLNTTADSLYKAAQITKNNIQILKNNRNERINAIDNFGHDELVGFFSELQLRTEDTDH</sequence>
<organism evidence="1 2">
    <name type="scientific">Fulvivirga marina</name>
    <dbReference type="NCBI Taxonomy" id="2494733"/>
    <lineage>
        <taxon>Bacteria</taxon>
        <taxon>Pseudomonadati</taxon>
        <taxon>Bacteroidota</taxon>
        <taxon>Cytophagia</taxon>
        <taxon>Cytophagales</taxon>
        <taxon>Fulvivirgaceae</taxon>
        <taxon>Fulvivirga</taxon>
    </lineage>
</organism>
<dbReference type="Proteomes" id="UP000614216">
    <property type="component" value="Unassembled WGS sequence"/>
</dbReference>
<evidence type="ECO:0000313" key="1">
    <source>
        <dbReference type="EMBL" id="MBL6444689.1"/>
    </source>
</evidence>
<name>A0A937FSW1_9BACT</name>
<proteinExistence type="predicted"/>
<gene>
    <name evidence="1" type="ORF">JMN32_00105</name>
</gene>
<dbReference type="EMBL" id="JAEUGD010000001">
    <property type="protein sequence ID" value="MBL6444689.1"/>
    <property type="molecule type" value="Genomic_DNA"/>
</dbReference>
<protein>
    <submittedName>
        <fullName evidence="1">Uncharacterized protein</fullName>
    </submittedName>
</protein>
<dbReference type="RefSeq" id="WP_202854234.1">
    <property type="nucleotide sequence ID" value="NZ_JAEUGD010000001.1"/>
</dbReference>
<reference evidence="1" key="1">
    <citation type="submission" date="2021-01" db="EMBL/GenBank/DDBJ databases">
        <title>Fulvivirga kasyanovii gen. nov., sp nov., a novel member of the phylum Bacteroidetes isolated from seawater in a mussel farm.</title>
        <authorList>
            <person name="Zhao L.-H."/>
            <person name="Wang Z.-J."/>
        </authorList>
    </citation>
    <scope>NUCLEOTIDE SEQUENCE</scope>
    <source>
        <strain evidence="1">29W222</strain>
    </source>
</reference>
<evidence type="ECO:0000313" key="2">
    <source>
        <dbReference type="Proteomes" id="UP000614216"/>
    </source>
</evidence>
<comment type="caution">
    <text evidence="1">The sequence shown here is derived from an EMBL/GenBank/DDBJ whole genome shotgun (WGS) entry which is preliminary data.</text>
</comment>
<accession>A0A937FSW1</accession>
<dbReference type="AlphaFoldDB" id="A0A937FSW1"/>
<keyword evidence="2" id="KW-1185">Reference proteome</keyword>